<protein>
    <submittedName>
        <fullName evidence="1">Uncharacterized protein</fullName>
    </submittedName>
</protein>
<evidence type="ECO:0000313" key="2">
    <source>
        <dbReference type="EMBL" id="CAL5979281.1"/>
    </source>
</evidence>
<name>A0AA86QEX6_9EUKA</name>
<dbReference type="Proteomes" id="UP001642409">
    <property type="component" value="Unassembled WGS sequence"/>
</dbReference>
<dbReference type="AlphaFoldDB" id="A0AA86QEX6"/>
<organism evidence="1">
    <name type="scientific">Hexamita inflata</name>
    <dbReference type="NCBI Taxonomy" id="28002"/>
    <lineage>
        <taxon>Eukaryota</taxon>
        <taxon>Metamonada</taxon>
        <taxon>Diplomonadida</taxon>
        <taxon>Hexamitidae</taxon>
        <taxon>Hexamitinae</taxon>
        <taxon>Hexamita</taxon>
    </lineage>
</organism>
<gene>
    <name evidence="1" type="ORF">HINF_LOCUS43241</name>
    <name evidence="2" type="ORF">HINF_LOCUS5428</name>
</gene>
<dbReference type="EMBL" id="CAXDID020000010">
    <property type="protein sequence ID" value="CAL5979281.1"/>
    <property type="molecule type" value="Genomic_DNA"/>
</dbReference>
<keyword evidence="3" id="KW-1185">Reference proteome</keyword>
<comment type="caution">
    <text evidence="1">The sequence shown here is derived from an EMBL/GenBank/DDBJ whole genome shotgun (WGS) entry which is preliminary data.</text>
</comment>
<evidence type="ECO:0000313" key="1">
    <source>
        <dbReference type="EMBL" id="CAI9955596.1"/>
    </source>
</evidence>
<sequence>MSHSDYEITLPLQDMVTVIINVFIPQILEDNQICYKQQQQFRVDVNKTVFCDYRLLHKVIVENCQSKFLQQEFFRICHIDQIANVNQIQQDITFITSDYDLQSIVNLQPVKLAAIRYSKDLRKLNTFISPIELEYLRQAIKYKEQNEQGDDKPGQKYAKIYVKTQYIKQFCEFAQQGERLLFFSLRKMSQRNYLISLLVIICIDNIQCFHLHI</sequence>
<reference evidence="1" key="1">
    <citation type="submission" date="2023-06" db="EMBL/GenBank/DDBJ databases">
        <authorList>
            <person name="Kurt Z."/>
        </authorList>
    </citation>
    <scope>NUCLEOTIDE SEQUENCE</scope>
</reference>
<accession>A0AA86QEX6</accession>
<evidence type="ECO:0000313" key="3">
    <source>
        <dbReference type="Proteomes" id="UP001642409"/>
    </source>
</evidence>
<dbReference type="EMBL" id="CATOUU010000865">
    <property type="protein sequence ID" value="CAI9955596.1"/>
    <property type="molecule type" value="Genomic_DNA"/>
</dbReference>
<proteinExistence type="predicted"/>
<reference evidence="2 3" key="2">
    <citation type="submission" date="2024-07" db="EMBL/GenBank/DDBJ databases">
        <authorList>
            <person name="Akdeniz Z."/>
        </authorList>
    </citation>
    <scope>NUCLEOTIDE SEQUENCE [LARGE SCALE GENOMIC DNA]</scope>
</reference>